<keyword evidence="3" id="KW-0378">Hydrolase</keyword>
<feature type="domain" description="NlpC/P60" evidence="6">
    <location>
        <begin position="490"/>
        <end position="636"/>
    </location>
</feature>
<feature type="compositionally biased region" description="Polar residues" evidence="5">
    <location>
        <begin position="279"/>
        <end position="298"/>
    </location>
</feature>
<evidence type="ECO:0000313" key="7">
    <source>
        <dbReference type="EMBL" id="RGX33120.1"/>
    </source>
</evidence>
<reference evidence="7 8" key="1">
    <citation type="submission" date="2018-08" db="EMBL/GenBank/DDBJ databases">
        <title>A genome reference for cultivated species of the human gut microbiota.</title>
        <authorList>
            <person name="Zou Y."/>
            <person name="Xue W."/>
            <person name="Luo G."/>
        </authorList>
    </citation>
    <scope>NUCLEOTIDE SEQUENCE [LARGE SCALE GENOMIC DNA]</scope>
    <source>
        <strain evidence="7 8">AF04-15</strain>
    </source>
</reference>
<dbReference type="Gene3D" id="3.90.1720.10">
    <property type="entry name" value="endopeptidase domain like (from Nostoc punctiforme)"/>
    <property type="match status" value="1"/>
</dbReference>
<dbReference type="InterPro" id="IPR000064">
    <property type="entry name" value="NLP_P60_dom"/>
</dbReference>
<dbReference type="SUPFAM" id="SSF54001">
    <property type="entry name" value="Cysteine proteinases"/>
    <property type="match status" value="1"/>
</dbReference>
<dbReference type="InterPro" id="IPR038765">
    <property type="entry name" value="Papain-like_cys_pep_sf"/>
</dbReference>
<feature type="region of interest" description="Disordered" evidence="5">
    <location>
        <begin position="272"/>
        <end position="362"/>
    </location>
</feature>
<dbReference type="GO" id="GO:0006508">
    <property type="term" value="P:proteolysis"/>
    <property type="evidence" value="ECO:0007669"/>
    <property type="project" value="UniProtKB-KW"/>
</dbReference>
<evidence type="ECO:0000256" key="5">
    <source>
        <dbReference type="SAM" id="MobiDB-lite"/>
    </source>
</evidence>
<dbReference type="PANTHER" id="PTHR47359:SF3">
    <property type="entry name" value="NLP_P60 DOMAIN-CONTAINING PROTEIN-RELATED"/>
    <property type="match status" value="1"/>
</dbReference>
<evidence type="ECO:0000313" key="8">
    <source>
        <dbReference type="Proteomes" id="UP000283880"/>
    </source>
</evidence>
<feature type="region of interest" description="Disordered" evidence="5">
    <location>
        <begin position="67"/>
        <end position="100"/>
    </location>
</feature>
<dbReference type="PANTHER" id="PTHR47359">
    <property type="entry name" value="PEPTIDOGLYCAN DL-ENDOPEPTIDASE CWLO"/>
    <property type="match status" value="1"/>
</dbReference>
<protein>
    <recommendedName>
        <fullName evidence="6">NlpC/P60 domain-containing protein</fullName>
    </recommendedName>
</protein>
<gene>
    <name evidence="7" type="ORF">DWV29_02635</name>
</gene>
<feature type="compositionally biased region" description="Low complexity" evidence="5">
    <location>
        <begin position="299"/>
        <end position="317"/>
    </location>
</feature>
<dbReference type="Pfam" id="PF00877">
    <property type="entry name" value="NLPC_P60"/>
    <property type="match status" value="1"/>
</dbReference>
<accession>A0A413FLM8</accession>
<evidence type="ECO:0000259" key="6">
    <source>
        <dbReference type="PROSITE" id="PS51935"/>
    </source>
</evidence>
<sequence>MACGALKPVYKRHGEVMSIDIRKMWFTYRYKMAVGVVMACAGLAVGALSEQWTPVRTMAPAPVAALPAGTKPAQATPSQAVASHAAASPDTASPAETEQAARPDVLNLAELYPEDGEQGGPGAVSYAEQIYEELSSRESQWNSEIYDLYNQTPSSVAAKLGVPADQLLGTYNPSAQGQNPVDPATWIVPEFSGIQVTYLNGDGTASEWRSNIKDILAMTNVYQYYEPDSGLGELEAYALELWSGSHGYTCQISPVYYCDGCLTDGGGEAEAAAQTAETNSAGETAGTNSVSETAETNSAGETNGAAATTGGNGEAAADPSDEAQQPSEGSYPEASAANRESGGDAAGTAESGEESQSPDVPAQERVIVEGVNGGPGVTSLPEDATTTAAETAVSASACPGHVDLQIQLQVAGLTEEKGLFARDAAGNNPANLREGGWPGWNAETRGYVNTLVGEDWYERYGIAVEGVVVRNPLTSLEIDLYMKMVPDGVSAERRNVVRYALASVGRIPYYWGGKPGNPGYMGNRFGVVVSPDADGRFLKGLDCSGWINWVYWSATGKRLGGESTSTLVSCGTAVGKDELLPGDICIRPGENAHVVMFLGWNAEGQMICLQETSGNINNVEVGICTPEWAHYRRLID</sequence>
<evidence type="ECO:0000256" key="4">
    <source>
        <dbReference type="ARBA" id="ARBA00022807"/>
    </source>
</evidence>
<dbReference type="AlphaFoldDB" id="A0A413FLM8"/>
<comment type="similarity">
    <text evidence="1">Belongs to the peptidase C40 family.</text>
</comment>
<dbReference type="PROSITE" id="PS51935">
    <property type="entry name" value="NLPC_P60"/>
    <property type="match status" value="1"/>
</dbReference>
<dbReference type="OrthoDB" id="1734240at2"/>
<organism evidence="7 8">
    <name type="scientific">Enterocloster asparagiformis</name>
    <dbReference type="NCBI Taxonomy" id="333367"/>
    <lineage>
        <taxon>Bacteria</taxon>
        <taxon>Bacillati</taxon>
        <taxon>Bacillota</taxon>
        <taxon>Clostridia</taxon>
        <taxon>Lachnospirales</taxon>
        <taxon>Lachnospiraceae</taxon>
        <taxon>Enterocloster</taxon>
    </lineage>
</organism>
<name>A0A413FLM8_9FIRM</name>
<evidence type="ECO:0000256" key="2">
    <source>
        <dbReference type="ARBA" id="ARBA00022670"/>
    </source>
</evidence>
<evidence type="ECO:0000256" key="1">
    <source>
        <dbReference type="ARBA" id="ARBA00007074"/>
    </source>
</evidence>
<keyword evidence="2" id="KW-0645">Protease</keyword>
<dbReference type="InterPro" id="IPR051794">
    <property type="entry name" value="PG_Endopeptidase_C40"/>
</dbReference>
<keyword evidence="4" id="KW-0788">Thiol protease</keyword>
<evidence type="ECO:0000256" key="3">
    <source>
        <dbReference type="ARBA" id="ARBA00022801"/>
    </source>
</evidence>
<comment type="caution">
    <text evidence="7">The sequence shown here is derived from an EMBL/GenBank/DDBJ whole genome shotgun (WGS) entry which is preliminary data.</text>
</comment>
<dbReference type="EMBL" id="QSBM01000001">
    <property type="protein sequence ID" value="RGX33120.1"/>
    <property type="molecule type" value="Genomic_DNA"/>
</dbReference>
<dbReference type="GO" id="GO:0008234">
    <property type="term" value="F:cysteine-type peptidase activity"/>
    <property type="evidence" value="ECO:0007669"/>
    <property type="project" value="UniProtKB-KW"/>
</dbReference>
<dbReference type="Proteomes" id="UP000283880">
    <property type="component" value="Unassembled WGS sequence"/>
</dbReference>
<proteinExistence type="inferred from homology"/>